<dbReference type="PANTHER" id="PTHR43005:SF2">
    <property type="entry name" value="INTEGRAL MEMBRANE SUGAR TRANSPORT PROTEIN"/>
    <property type="match status" value="1"/>
</dbReference>
<keyword evidence="6 7" id="KW-0472">Membrane</keyword>
<evidence type="ECO:0000256" key="2">
    <source>
        <dbReference type="ARBA" id="ARBA00022448"/>
    </source>
</evidence>
<dbReference type="Gene3D" id="1.10.3720.10">
    <property type="entry name" value="MetI-like"/>
    <property type="match status" value="1"/>
</dbReference>
<comment type="similarity">
    <text evidence="7">Belongs to the binding-protein-dependent transport system permease family.</text>
</comment>
<evidence type="ECO:0000313" key="11">
    <source>
        <dbReference type="Proteomes" id="UP000326598"/>
    </source>
</evidence>
<feature type="transmembrane region" description="Helical" evidence="7">
    <location>
        <begin position="152"/>
        <end position="172"/>
    </location>
</feature>
<feature type="transmembrane region" description="Helical" evidence="7">
    <location>
        <begin position="198"/>
        <end position="220"/>
    </location>
</feature>
<comment type="subcellular location">
    <subcellularLocation>
        <location evidence="1 7">Cell membrane</location>
        <topology evidence="1 7">Multi-pass membrane protein</topology>
    </subcellularLocation>
</comment>
<evidence type="ECO:0000256" key="7">
    <source>
        <dbReference type="RuleBase" id="RU363032"/>
    </source>
</evidence>
<reference evidence="10 11" key="1">
    <citation type="submission" date="2017-09" db="EMBL/GenBank/DDBJ databases">
        <authorList>
            <person name="Lee N."/>
            <person name="Cho B.-K."/>
        </authorList>
    </citation>
    <scope>NUCLEOTIDE SEQUENCE [LARGE SCALE GENOMIC DNA]</scope>
    <source>
        <strain evidence="10 11">ATCC 13740</strain>
    </source>
</reference>
<evidence type="ECO:0000256" key="6">
    <source>
        <dbReference type="ARBA" id="ARBA00023136"/>
    </source>
</evidence>
<keyword evidence="5 7" id="KW-1133">Transmembrane helix</keyword>
<evidence type="ECO:0000313" key="10">
    <source>
        <dbReference type="EMBL" id="QEV28727.1"/>
    </source>
</evidence>
<feature type="transmembrane region" description="Helical" evidence="7">
    <location>
        <begin position="47"/>
        <end position="68"/>
    </location>
</feature>
<feature type="transmembrane region" description="Helical" evidence="7">
    <location>
        <begin position="304"/>
        <end position="329"/>
    </location>
</feature>
<evidence type="ECO:0000256" key="3">
    <source>
        <dbReference type="ARBA" id="ARBA00022475"/>
    </source>
</evidence>
<feature type="domain" description="ABC transmembrane type-1" evidence="9">
    <location>
        <begin position="115"/>
        <end position="320"/>
    </location>
</feature>
<evidence type="ECO:0000256" key="1">
    <source>
        <dbReference type="ARBA" id="ARBA00004651"/>
    </source>
</evidence>
<dbReference type="EMBL" id="CP023694">
    <property type="protein sequence ID" value="QEV28727.1"/>
    <property type="molecule type" value="Genomic_DNA"/>
</dbReference>
<dbReference type="RefSeq" id="WP_150483831.1">
    <property type="nucleotide sequence ID" value="NZ_BMTB01000002.1"/>
</dbReference>
<dbReference type="PANTHER" id="PTHR43005">
    <property type="entry name" value="BLR7065 PROTEIN"/>
    <property type="match status" value="1"/>
</dbReference>
<dbReference type="InterPro" id="IPR035906">
    <property type="entry name" value="MetI-like_sf"/>
</dbReference>
<name>A0A5J6IIX3_STRC4</name>
<evidence type="ECO:0000256" key="4">
    <source>
        <dbReference type="ARBA" id="ARBA00022692"/>
    </source>
</evidence>
<keyword evidence="2 7" id="KW-0813">Transport</keyword>
<feature type="region of interest" description="Disordered" evidence="8">
    <location>
        <begin position="1"/>
        <end position="41"/>
    </location>
</feature>
<dbReference type="Proteomes" id="UP000326598">
    <property type="component" value="Chromosome"/>
</dbReference>
<dbReference type="InterPro" id="IPR000515">
    <property type="entry name" value="MetI-like"/>
</dbReference>
<evidence type="ECO:0000256" key="8">
    <source>
        <dbReference type="SAM" id="MobiDB-lite"/>
    </source>
</evidence>
<sequence>MADTAIPPDTAPHAPGTAARRRPGRLPAPERPRRRAPSRATAGTGRLAALLVSPTLLVLTVVVLYPTLMALDESLYGPKGLDPKTGFISDTEPFVGLKNYTDIFTQAGDRFWNAFWNTTFFTVVTVSLETLIGVAMAIVMHRAFRGRSVVRAGILVPWAIPTAISGLLWKWIFNANGIANVVLGHQVLWTADGFSAKIAVVIADVWKTAPFIGLLVLAGLQVIPKEVYEAARLDGASALQQFWRITLPLVKPALMVAVLFRCLDALRMFDLPYILIGAQKGSVETLSMLAQNEASNVRFGPASAYAVLLFLYVFLIALAFVRLLGADLIGGAGGTKKRKSRAVRTPRRRVREVTA</sequence>
<keyword evidence="4 7" id="KW-0812">Transmembrane</keyword>
<dbReference type="Pfam" id="PF00528">
    <property type="entry name" value="BPD_transp_1"/>
    <property type="match status" value="1"/>
</dbReference>
<accession>A0A5J6IIX3</accession>
<proteinExistence type="inferred from homology"/>
<dbReference type="GeneID" id="91421158"/>
<dbReference type="PROSITE" id="PS50928">
    <property type="entry name" value="ABC_TM1"/>
    <property type="match status" value="1"/>
</dbReference>
<dbReference type="CDD" id="cd06261">
    <property type="entry name" value="TM_PBP2"/>
    <property type="match status" value="1"/>
</dbReference>
<feature type="transmembrane region" description="Helical" evidence="7">
    <location>
        <begin position="241"/>
        <end position="260"/>
    </location>
</feature>
<feature type="transmembrane region" description="Helical" evidence="7">
    <location>
        <begin position="120"/>
        <end position="140"/>
    </location>
</feature>
<evidence type="ECO:0000259" key="9">
    <source>
        <dbReference type="PROSITE" id="PS50928"/>
    </source>
</evidence>
<dbReference type="GO" id="GO:0055085">
    <property type="term" value="P:transmembrane transport"/>
    <property type="evidence" value="ECO:0007669"/>
    <property type="project" value="InterPro"/>
</dbReference>
<dbReference type="GO" id="GO:0005886">
    <property type="term" value="C:plasma membrane"/>
    <property type="evidence" value="ECO:0007669"/>
    <property type="project" value="UniProtKB-SubCell"/>
</dbReference>
<dbReference type="SUPFAM" id="SSF161098">
    <property type="entry name" value="MetI-like"/>
    <property type="match status" value="1"/>
</dbReference>
<evidence type="ECO:0000256" key="5">
    <source>
        <dbReference type="ARBA" id="ARBA00022989"/>
    </source>
</evidence>
<dbReference type="KEGG" id="scoe:CP976_34500"/>
<dbReference type="AlphaFoldDB" id="A0A5J6IIX3"/>
<gene>
    <name evidence="10" type="ORF">CP976_34500</name>
</gene>
<keyword evidence="3" id="KW-1003">Cell membrane</keyword>
<organism evidence="10 11">
    <name type="scientific">Streptomyces coeruleorubidus</name>
    <dbReference type="NCBI Taxonomy" id="116188"/>
    <lineage>
        <taxon>Bacteria</taxon>
        <taxon>Bacillati</taxon>
        <taxon>Actinomycetota</taxon>
        <taxon>Actinomycetes</taxon>
        <taxon>Kitasatosporales</taxon>
        <taxon>Streptomycetaceae</taxon>
        <taxon>Streptomyces</taxon>
    </lineage>
</organism>
<protein>
    <submittedName>
        <fullName evidence="10">Sugar ABC transporter permease</fullName>
    </submittedName>
</protein>